<dbReference type="InterPro" id="IPR010719">
    <property type="entry name" value="MnmM_MeTrfase"/>
</dbReference>
<name>A0A1D1XZS9_9ARAE</name>
<proteinExistence type="predicted"/>
<dbReference type="GO" id="GO:0032259">
    <property type="term" value="P:methylation"/>
    <property type="evidence" value="ECO:0007669"/>
    <property type="project" value="UniProtKB-KW"/>
</dbReference>
<dbReference type="GO" id="GO:0008168">
    <property type="term" value="F:methyltransferase activity"/>
    <property type="evidence" value="ECO:0007669"/>
    <property type="project" value="UniProtKB-KW"/>
</dbReference>
<keyword evidence="1" id="KW-0808">Transferase</keyword>
<dbReference type="EMBL" id="GDJX01020062">
    <property type="protein sequence ID" value="JAT47874.1"/>
    <property type="molecule type" value="Transcribed_RNA"/>
</dbReference>
<evidence type="ECO:0000313" key="1">
    <source>
        <dbReference type="EMBL" id="JAT47874.1"/>
    </source>
</evidence>
<dbReference type="PANTHER" id="PTHR35276:SF1">
    <property type="entry name" value="TRNA (MNM(5)S(2)U34)-METHYLTRANSFERASE, CHLOROPLASTIC"/>
    <property type="match status" value="1"/>
</dbReference>
<dbReference type="InterPro" id="IPR029063">
    <property type="entry name" value="SAM-dependent_MTases_sf"/>
</dbReference>
<feature type="non-terminal residue" evidence="1">
    <location>
        <position position="1"/>
    </location>
</feature>
<accession>A0A1D1XZS9</accession>
<dbReference type="PANTHER" id="PTHR35276">
    <property type="entry name" value="S-ADENOSYL-L-METHIONINE-DEPENDENT METHYLTRANSFERASES SUPERFAMILY PROTEIN"/>
    <property type="match status" value="1"/>
</dbReference>
<sequence length="296" mass="31498">IYIYIYTRPCPSSDLIRNRKSALEAEAEEEERIRIGFLLGMGPSALRPSLALIPPPLRRNPWILPFSGCSRRMPAAGCVGLAAGATPAGSPPTAAEEALMGFIAGKRKATEVAHSVWKNVVRKGDTVVDATCGNGHDTLALLRMVADESGRGLVYGMDIQSSALENTSSLLDESADQKLRKLVKLSCLCHSKLQDIIPEGADVRLVAFNLGYLPGGDKGIITVSGTTLMALQAASRILVSGGLISVVAYVGHPGGREEYETVQAFASGLPADSWASCKLEMLNRPAAPLLILLFKK</sequence>
<dbReference type="AlphaFoldDB" id="A0A1D1XZS9"/>
<reference evidence="1" key="1">
    <citation type="submission" date="2015-07" db="EMBL/GenBank/DDBJ databases">
        <title>Transcriptome Assembly of Anthurium amnicola.</title>
        <authorList>
            <person name="Suzuki J."/>
        </authorList>
    </citation>
    <scope>NUCLEOTIDE SEQUENCE</scope>
</reference>
<dbReference type="Gene3D" id="3.40.50.150">
    <property type="entry name" value="Vaccinia Virus protein VP39"/>
    <property type="match status" value="1"/>
</dbReference>
<dbReference type="CDD" id="cd02440">
    <property type="entry name" value="AdoMet_MTases"/>
    <property type="match status" value="1"/>
</dbReference>
<dbReference type="SUPFAM" id="SSF53335">
    <property type="entry name" value="S-adenosyl-L-methionine-dependent methyltransferases"/>
    <property type="match status" value="1"/>
</dbReference>
<organism evidence="1">
    <name type="scientific">Anthurium amnicola</name>
    <dbReference type="NCBI Taxonomy" id="1678845"/>
    <lineage>
        <taxon>Eukaryota</taxon>
        <taxon>Viridiplantae</taxon>
        <taxon>Streptophyta</taxon>
        <taxon>Embryophyta</taxon>
        <taxon>Tracheophyta</taxon>
        <taxon>Spermatophyta</taxon>
        <taxon>Magnoliopsida</taxon>
        <taxon>Liliopsida</taxon>
        <taxon>Araceae</taxon>
        <taxon>Pothoideae</taxon>
        <taxon>Potheae</taxon>
        <taxon>Anthurium</taxon>
    </lineage>
</organism>
<gene>
    <name evidence="1" type="primary">ytqB</name>
    <name evidence="1" type="ORF">g.69891</name>
</gene>
<keyword evidence="1" id="KW-0489">Methyltransferase</keyword>
<protein>
    <submittedName>
        <fullName evidence="1">Putative rRNA methylase ytqB</fullName>
    </submittedName>
</protein>
<dbReference type="Pfam" id="PF06962">
    <property type="entry name" value="rRNA_methylase"/>
    <property type="match status" value="1"/>
</dbReference>